<dbReference type="Pfam" id="PF07985">
    <property type="entry name" value="SRR1"/>
    <property type="match status" value="1"/>
</dbReference>
<feature type="region of interest" description="Disordered" evidence="2">
    <location>
        <begin position="1"/>
        <end position="70"/>
    </location>
</feature>
<dbReference type="AlphaFoldDB" id="A0A833RE45"/>
<evidence type="ECO:0000313" key="4">
    <source>
        <dbReference type="EMBL" id="KAF3337027.1"/>
    </source>
</evidence>
<comment type="similarity">
    <text evidence="1">Belongs to the SRR1 family.</text>
</comment>
<dbReference type="EMBL" id="SWLB01000007">
    <property type="protein sequence ID" value="KAF3337027.1"/>
    <property type="molecule type" value="Genomic_DNA"/>
</dbReference>
<dbReference type="InterPro" id="IPR040044">
    <property type="entry name" value="SRR1L"/>
</dbReference>
<sequence length="320" mass="36531">MIALPFDTNTNTMSLSAVSSSNPNPTSKPHHDGWTIVDRSRRRNRLRSTADHRRLPQNQTLPSDPTPWTPVDPIVDHARSVSILRKIQSTIDRLEKSEFYRRFISSLNFSEIHDGLTKIRVSELGENLQKIWLVAYGIGSIESYPAPRLQLAFITLLRRQLGTDVASAEIFDPVLSATECHVVEQLGFKVMPTNEHGCRKVTPETPTLFFMPHCEAVLYDSLLRTNWQPLNLRRMAVIGNSFTKYARYVSETGKSIGSVKIQEVARCMLESRKFVMEVGVEWECCGEETGLDLFQAFHDTSWHFFDLESGTDLVKINFKW</sequence>
<dbReference type="InterPro" id="IPR012942">
    <property type="entry name" value="SRR1-like"/>
</dbReference>
<organism evidence="4 5">
    <name type="scientific">Carex littledalei</name>
    <dbReference type="NCBI Taxonomy" id="544730"/>
    <lineage>
        <taxon>Eukaryota</taxon>
        <taxon>Viridiplantae</taxon>
        <taxon>Streptophyta</taxon>
        <taxon>Embryophyta</taxon>
        <taxon>Tracheophyta</taxon>
        <taxon>Spermatophyta</taxon>
        <taxon>Magnoliopsida</taxon>
        <taxon>Liliopsida</taxon>
        <taxon>Poales</taxon>
        <taxon>Cyperaceae</taxon>
        <taxon>Cyperoideae</taxon>
        <taxon>Cariceae</taxon>
        <taxon>Carex</taxon>
        <taxon>Carex subgen. Euthyceras</taxon>
    </lineage>
</organism>
<dbReference type="GO" id="GO:0005737">
    <property type="term" value="C:cytoplasm"/>
    <property type="evidence" value="ECO:0007669"/>
    <property type="project" value="TreeGrafter"/>
</dbReference>
<evidence type="ECO:0000313" key="5">
    <source>
        <dbReference type="Proteomes" id="UP000623129"/>
    </source>
</evidence>
<evidence type="ECO:0000256" key="2">
    <source>
        <dbReference type="SAM" id="MobiDB-lite"/>
    </source>
</evidence>
<dbReference type="PANTHER" id="PTHR28626:SF3">
    <property type="entry name" value="SRR1-LIKE PROTEIN"/>
    <property type="match status" value="1"/>
</dbReference>
<feature type="compositionally biased region" description="Polar residues" evidence="2">
    <location>
        <begin position="7"/>
        <end position="27"/>
    </location>
</feature>
<proteinExistence type="inferred from homology"/>
<gene>
    <name evidence="4" type="ORF">FCM35_KLT19613</name>
</gene>
<dbReference type="GO" id="GO:0005634">
    <property type="term" value="C:nucleus"/>
    <property type="evidence" value="ECO:0007669"/>
    <property type="project" value="TreeGrafter"/>
</dbReference>
<reference evidence="4" key="1">
    <citation type="submission" date="2020-01" db="EMBL/GenBank/DDBJ databases">
        <title>Genome sequence of Kobresia littledalei, the first chromosome-level genome in the family Cyperaceae.</title>
        <authorList>
            <person name="Qu G."/>
        </authorList>
    </citation>
    <scope>NUCLEOTIDE SEQUENCE</scope>
    <source>
        <strain evidence="4">C.B.Clarke</strain>
        <tissue evidence="4">Leaf</tissue>
    </source>
</reference>
<name>A0A833RE45_9POAL</name>
<feature type="domain" description="SRR1-like" evidence="3">
    <location>
        <begin position="133"/>
        <end position="304"/>
    </location>
</feature>
<accession>A0A833RE45</accession>
<dbReference type="OrthoDB" id="551431at2759"/>
<dbReference type="PANTHER" id="PTHR28626">
    <property type="entry name" value="SRR1-LIKE PROTEIN"/>
    <property type="match status" value="1"/>
</dbReference>
<comment type="caution">
    <text evidence="4">The sequence shown here is derived from an EMBL/GenBank/DDBJ whole genome shotgun (WGS) entry which is preliminary data.</text>
</comment>
<protein>
    <submittedName>
        <fullName evidence="4">Protein SENSITIVITY TO RED LIGHT REDUCED 1-like protein</fullName>
    </submittedName>
</protein>
<evidence type="ECO:0000259" key="3">
    <source>
        <dbReference type="Pfam" id="PF07985"/>
    </source>
</evidence>
<evidence type="ECO:0000256" key="1">
    <source>
        <dbReference type="ARBA" id="ARBA00009856"/>
    </source>
</evidence>
<dbReference type="Proteomes" id="UP000623129">
    <property type="component" value="Unassembled WGS sequence"/>
</dbReference>
<keyword evidence="5" id="KW-1185">Reference proteome</keyword>